<proteinExistence type="predicted"/>
<name>A0A8H6NCJ3_9PEZI</name>
<gene>
    <name evidence="1" type="ORF">CPLU01_08872</name>
</gene>
<comment type="caution">
    <text evidence="1">The sequence shown here is derived from an EMBL/GenBank/DDBJ whole genome shotgun (WGS) entry which is preliminary data.</text>
</comment>
<reference evidence="1" key="1">
    <citation type="journal article" date="2020" name="Phytopathology">
        <title>Genome Sequence Resources of Colletotrichum truncatum, C. plurivorum, C. musicola, and C. sojae: Four Species Pathogenic to Soybean (Glycine max).</title>
        <authorList>
            <person name="Rogerio F."/>
            <person name="Boufleur T.R."/>
            <person name="Ciampi-Guillardi M."/>
            <person name="Sukno S.A."/>
            <person name="Thon M.R."/>
            <person name="Massola Junior N.S."/>
            <person name="Baroncelli R."/>
        </authorList>
    </citation>
    <scope>NUCLEOTIDE SEQUENCE</scope>
    <source>
        <strain evidence="1">LFN00145</strain>
    </source>
</reference>
<dbReference type="AlphaFoldDB" id="A0A8H6NCJ3"/>
<accession>A0A8H6NCJ3</accession>
<keyword evidence="2" id="KW-1185">Reference proteome</keyword>
<protein>
    <submittedName>
        <fullName evidence="1">Uncharacterized protein</fullName>
    </submittedName>
</protein>
<dbReference type="Proteomes" id="UP000654918">
    <property type="component" value="Unassembled WGS sequence"/>
</dbReference>
<organism evidence="1 2">
    <name type="scientific">Colletotrichum plurivorum</name>
    <dbReference type="NCBI Taxonomy" id="2175906"/>
    <lineage>
        <taxon>Eukaryota</taxon>
        <taxon>Fungi</taxon>
        <taxon>Dikarya</taxon>
        <taxon>Ascomycota</taxon>
        <taxon>Pezizomycotina</taxon>
        <taxon>Sordariomycetes</taxon>
        <taxon>Hypocreomycetidae</taxon>
        <taxon>Glomerellales</taxon>
        <taxon>Glomerellaceae</taxon>
        <taxon>Colletotrichum</taxon>
        <taxon>Colletotrichum orchidearum species complex</taxon>
    </lineage>
</organism>
<sequence length="510" mass="56420">MARASSNSSKTSTASIQPPAYTEAETKIPLLRKQRSPLVVQLQVWHHSSEGRSPANNKGFAALFRNLPAWEVVPLDAEGITGPGVHDQYVPVEVRFRYRNLAYNDLGEGPMADVRELFYKIAPQFIYQFFVKIRSAPHNLNIFPVGIPDEFSSAYTHAYNLNPLSIHVNELLVHASVASNDAQSWLRDAAGTTANVLDILAAIIIVYLDYEADRNDSDRAIMRPYRQDVRLLVTLQRVQVETVQSALDSAAGPLLQYLRLASRMESRLLSLENKQVLSDQDLYELVHDSHNAVVELSAVKQAVFPLVVLLERENSRAIQAYRASAAKSAVKGAIYGLAAAIAAVFLLSNPGGWAVCGAGLIGGVAGASLGLRAHWLWGVAEQGKAFGKRDRVKACEQESRPRANGRELTTNAAVVRLAVKQLDMYASQAQVAIAMVFCAQVMRKRIDETLPEHDRRAILASFGVDANDLGSAVYREELVRLRLSPFREWNGELRKKMNEVMADVNYELSE</sequence>
<dbReference type="EMBL" id="WIGO01000131">
    <property type="protein sequence ID" value="KAF6827853.1"/>
    <property type="molecule type" value="Genomic_DNA"/>
</dbReference>
<evidence type="ECO:0000313" key="2">
    <source>
        <dbReference type="Proteomes" id="UP000654918"/>
    </source>
</evidence>
<evidence type="ECO:0000313" key="1">
    <source>
        <dbReference type="EMBL" id="KAF6827853.1"/>
    </source>
</evidence>